<keyword evidence="4" id="KW-1185">Reference proteome</keyword>
<organism evidence="3 4">
    <name type="scientific">Fusarium napiforme</name>
    <dbReference type="NCBI Taxonomy" id="42672"/>
    <lineage>
        <taxon>Eukaryota</taxon>
        <taxon>Fungi</taxon>
        <taxon>Dikarya</taxon>
        <taxon>Ascomycota</taxon>
        <taxon>Pezizomycotina</taxon>
        <taxon>Sordariomycetes</taxon>
        <taxon>Hypocreomycetidae</taxon>
        <taxon>Hypocreales</taxon>
        <taxon>Nectriaceae</taxon>
        <taxon>Fusarium</taxon>
        <taxon>Fusarium fujikuroi species complex</taxon>
    </lineage>
</organism>
<protein>
    <submittedName>
        <fullName evidence="3">Uncharacterized protein</fullName>
    </submittedName>
</protein>
<evidence type="ECO:0000313" key="4">
    <source>
        <dbReference type="Proteomes" id="UP000574317"/>
    </source>
</evidence>
<comment type="caution">
    <text evidence="3">The sequence shown here is derived from an EMBL/GenBank/DDBJ whole genome shotgun (WGS) entry which is preliminary data.</text>
</comment>
<feature type="region of interest" description="Disordered" evidence="2">
    <location>
        <begin position="1"/>
        <end position="98"/>
    </location>
</feature>
<dbReference type="Proteomes" id="UP000574317">
    <property type="component" value="Unassembled WGS sequence"/>
</dbReference>
<evidence type="ECO:0000256" key="2">
    <source>
        <dbReference type="SAM" id="MobiDB-lite"/>
    </source>
</evidence>
<feature type="compositionally biased region" description="Polar residues" evidence="2">
    <location>
        <begin position="434"/>
        <end position="460"/>
    </location>
</feature>
<sequence>MDVEATNRPTNDGADGDLGTEDHGVRGPDSQEESMGGFEEPMEDEDSSPFAIASEKATAPTATNMSAQRPNKRRAPAAHRDEPGKQNKGRPSRSDRVANIQEDAINRIQARRMVFENPRPRYQGDDLAGFYHDRISMGMEMNGQWDPEDDEAVDEEWAQFARTAELPDFAESTRHGSLLTLFKVCLRLYQTTPIVLLSPCYQLRYQETSINGTGHGWVFSKLFCDDLTALMVHPIWEANTELLTAALAWTVICRLDDRRPWGGSLEKPCPVLESVYEQVQICGENNQPLPGSYHDMHKSARERASQNGESTSIWSDLFMKIGEIARGGPAGELDSNFRNLFGYPVLPVTLEDLRHLKDAINATTLGPDCDYSVNNALEGWNAEASGECLPRRKQLSLVFEISWKQVFKYLRISRREHVSGSISPYGEGGRATVGPSNSQFEDTVSESELSTASRQGSVLSSRMRPGGDGGSETGGTLDDNFEEEVESDSIPAIWVSARDESHTSEALPQQPSTASPHTLLQNNRVLSEISELRRENQELRKGQQRLYKLMEESQKRHKESMSSIQAQLRELIEANQASNR</sequence>
<keyword evidence="1" id="KW-0175">Coiled coil</keyword>
<proteinExistence type="predicted"/>
<feature type="region of interest" description="Disordered" evidence="2">
    <location>
        <begin position="421"/>
        <end position="483"/>
    </location>
</feature>
<gene>
    <name evidence="3" type="ORF">FNAPI_11537</name>
</gene>
<accession>A0A8H5IGW6</accession>
<feature type="coiled-coil region" evidence="1">
    <location>
        <begin position="522"/>
        <end position="552"/>
    </location>
</feature>
<feature type="compositionally biased region" description="Polar residues" evidence="2">
    <location>
        <begin position="60"/>
        <end position="69"/>
    </location>
</feature>
<evidence type="ECO:0000256" key="1">
    <source>
        <dbReference type="SAM" id="Coils"/>
    </source>
</evidence>
<name>A0A8H5IGW6_9HYPO</name>
<evidence type="ECO:0000313" key="3">
    <source>
        <dbReference type="EMBL" id="KAF5537030.1"/>
    </source>
</evidence>
<reference evidence="3 4" key="1">
    <citation type="submission" date="2020-05" db="EMBL/GenBank/DDBJ databases">
        <title>Identification and distribution of gene clusters putatively required for synthesis of sphingolipid metabolism inhibitors in phylogenetically diverse species of the filamentous fungus Fusarium.</title>
        <authorList>
            <person name="Kim H.-S."/>
            <person name="Busman M."/>
            <person name="Brown D.W."/>
            <person name="Divon H."/>
            <person name="Uhlig S."/>
            <person name="Proctor R.H."/>
        </authorList>
    </citation>
    <scope>NUCLEOTIDE SEQUENCE [LARGE SCALE GENOMIC DNA]</scope>
    <source>
        <strain evidence="3 4">NRRL 25196</strain>
    </source>
</reference>
<dbReference type="EMBL" id="JAAOAO010000550">
    <property type="protein sequence ID" value="KAF5537030.1"/>
    <property type="molecule type" value="Genomic_DNA"/>
</dbReference>
<dbReference type="AlphaFoldDB" id="A0A8H5IGW6"/>